<name>A0AAD7N6Y1_9AGAR</name>
<gene>
    <name evidence="2" type="ORF">B0H16DRAFT_1692137</name>
</gene>
<feature type="region of interest" description="Disordered" evidence="1">
    <location>
        <begin position="352"/>
        <end position="374"/>
    </location>
</feature>
<evidence type="ECO:0000256" key="1">
    <source>
        <dbReference type="SAM" id="MobiDB-lite"/>
    </source>
</evidence>
<feature type="compositionally biased region" description="Polar residues" evidence="1">
    <location>
        <begin position="507"/>
        <end position="520"/>
    </location>
</feature>
<feature type="compositionally biased region" description="Polar residues" evidence="1">
    <location>
        <begin position="535"/>
        <end position="546"/>
    </location>
</feature>
<dbReference type="Proteomes" id="UP001215598">
    <property type="component" value="Unassembled WGS sequence"/>
</dbReference>
<comment type="caution">
    <text evidence="2">The sequence shown here is derived from an EMBL/GenBank/DDBJ whole genome shotgun (WGS) entry which is preliminary data.</text>
</comment>
<feature type="region of interest" description="Disordered" evidence="1">
    <location>
        <begin position="671"/>
        <end position="697"/>
    </location>
</feature>
<evidence type="ECO:0000313" key="3">
    <source>
        <dbReference type="Proteomes" id="UP001215598"/>
    </source>
</evidence>
<dbReference type="EMBL" id="JARKIB010000073">
    <property type="protein sequence ID" value="KAJ7748342.1"/>
    <property type="molecule type" value="Genomic_DNA"/>
</dbReference>
<feature type="region of interest" description="Disordered" evidence="1">
    <location>
        <begin position="500"/>
        <end position="652"/>
    </location>
</feature>
<organism evidence="2 3">
    <name type="scientific">Mycena metata</name>
    <dbReference type="NCBI Taxonomy" id="1033252"/>
    <lineage>
        <taxon>Eukaryota</taxon>
        <taxon>Fungi</taxon>
        <taxon>Dikarya</taxon>
        <taxon>Basidiomycota</taxon>
        <taxon>Agaricomycotina</taxon>
        <taxon>Agaricomycetes</taxon>
        <taxon>Agaricomycetidae</taxon>
        <taxon>Agaricales</taxon>
        <taxon>Marasmiineae</taxon>
        <taxon>Mycenaceae</taxon>
        <taxon>Mycena</taxon>
    </lineage>
</organism>
<reference evidence="2" key="1">
    <citation type="submission" date="2023-03" db="EMBL/GenBank/DDBJ databases">
        <title>Massive genome expansion in bonnet fungi (Mycena s.s.) driven by repeated elements and novel gene families across ecological guilds.</title>
        <authorList>
            <consortium name="Lawrence Berkeley National Laboratory"/>
            <person name="Harder C.B."/>
            <person name="Miyauchi S."/>
            <person name="Viragh M."/>
            <person name="Kuo A."/>
            <person name="Thoen E."/>
            <person name="Andreopoulos B."/>
            <person name="Lu D."/>
            <person name="Skrede I."/>
            <person name="Drula E."/>
            <person name="Henrissat B."/>
            <person name="Morin E."/>
            <person name="Kohler A."/>
            <person name="Barry K."/>
            <person name="LaButti K."/>
            <person name="Morin E."/>
            <person name="Salamov A."/>
            <person name="Lipzen A."/>
            <person name="Mereny Z."/>
            <person name="Hegedus B."/>
            <person name="Baldrian P."/>
            <person name="Stursova M."/>
            <person name="Weitz H."/>
            <person name="Taylor A."/>
            <person name="Grigoriev I.V."/>
            <person name="Nagy L.G."/>
            <person name="Martin F."/>
            <person name="Kauserud H."/>
        </authorList>
    </citation>
    <scope>NUCLEOTIDE SEQUENCE</scope>
    <source>
        <strain evidence="2">CBHHK182m</strain>
    </source>
</reference>
<dbReference type="AlphaFoldDB" id="A0AAD7N6Y1"/>
<accession>A0AAD7N6Y1</accession>
<proteinExistence type="predicted"/>
<sequence>MPFFGATLQNHLDLRTLGDWPLLGRDNAGPAGRRSGIISRAQRSPATINVNVWAWEGLAFGFSLCGRLAGSIIPLVARASTFSNAPRCVATARSSLRTRLPASGASGIESSRECEQADSFVDPREFVLVSGAEIEMMCWARDGLSRTSVQCGALCRSPGDSSVLCGTDGVVRTGWARAYEWCGVVHTRSSRATGARRAMRTPSYLPLVSGDMWSCADAMEWLRKRGGRTLRTRAQARSAAYPFIAVQAADGVVTVCPQACTTSPSPSSPLVTLMALNAHPVKRGTRRYDADGLCAASGADVRAFDAIRCDGGRSVGVRFRVSGATRNDALVRKDTVCVDAVGSSVSGRVSNRYSGSKSAVQGRARGTPRERCGRRRPMVGVRGCSCGTGVYLVHTWDARGGSGDARGNGRIAGHTTDYKHGVRSGYTLSVISLRWGGFYAPPHGANGVPRRAGVVPRVEVTLASWNLSENIQHRRRRESRAPRVHDHVVGIRCTYAYTSSDGDRHSTNSFDTVSSYSTHVPPSPTPARRAHTPLATGTGTGMTWNGSDVLVLGPLPDAGTDTGTGADEKATQSQSRADEKARARYGSPVPRASPPGLEGFASNVNVDVEQEESNPRARKALTPSAKSDVDVDLTPSDADHADGNGADADASTEATYGTAYSEYSDKSAAARGGLRYPHPHPHPPLGAPRAGTAPPLPLADLRHVREPGVFGARFAAHAADAAAAALFEAAAEDPCAGPTAPAPAPAVV</sequence>
<feature type="compositionally biased region" description="Basic and acidic residues" evidence="1">
    <location>
        <begin position="566"/>
        <end position="582"/>
    </location>
</feature>
<keyword evidence="3" id="KW-1185">Reference proteome</keyword>
<protein>
    <submittedName>
        <fullName evidence="2">Uncharacterized protein</fullName>
    </submittedName>
</protein>
<evidence type="ECO:0000313" key="2">
    <source>
        <dbReference type="EMBL" id="KAJ7748342.1"/>
    </source>
</evidence>